<keyword evidence="2 5" id="KW-0547">Nucleotide-binding</keyword>
<dbReference type="EMBL" id="LCBY01000060">
    <property type="protein sequence ID" value="KKS20541.1"/>
    <property type="molecule type" value="Genomic_DNA"/>
</dbReference>
<feature type="active site" description="Charge relay system" evidence="5">
    <location>
        <position position="79"/>
    </location>
</feature>
<dbReference type="GO" id="GO:0006412">
    <property type="term" value="P:translation"/>
    <property type="evidence" value="ECO:0007669"/>
    <property type="project" value="UniProtKB-UniRule"/>
</dbReference>
<feature type="domain" description="Amidase" evidence="6">
    <location>
        <begin position="24"/>
        <end position="469"/>
    </location>
</feature>
<dbReference type="EC" id="6.3.5.7" evidence="5"/>
<name>A0A0G0ZEP9_9BACT</name>
<feature type="active site" description="Acyl-ester intermediate" evidence="5">
    <location>
        <position position="178"/>
    </location>
</feature>
<protein>
    <recommendedName>
        <fullName evidence="5">Glutamyl-tRNA(Gln) amidotransferase subunit A</fullName>
        <shortName evidence="5">Glu-ADT subunit A</shortName>
        <ecNumber evidence="5">6.3.5.7</ecNumber>
    </recommendedName>
</protein>
<dbReference type="HAMAP" id="MF_00120">
    <property type="entry name" value="GatA"/>
    <property type="match status" value="1"/>
</dbReference>
<evidence type="ECO:0000256" key="1">
    <source>
        <dbReference type="ARBA" id="ARBA00022598"/>
    </source>
</evidence>
<dbReference type="AlphaFoldDB" id="A0A0G0ZEP9"/>
<dbReference type="GO" id="GO:0030956">
    <property type="term" value="C:glutamyl-tRNA(Gln) amidotransferase complex"/>
    <property type="evidence" value="ECO:0007669"/>
    <property type="project" value="InterPro"/>
</dbReference>
<accession>A0A0G0ZEP9</accession>
<gene>
    <name evidence="5" type="primary">gatA</name>
    <name evidence="7" type="ORF">UU78_C0060G0006</name>
</gene>
<comment type="caution">
    <text evidence="7">The sequence shown here is derived from an EMBL/GenBank/DDBJ whole genome shotgun (WGS) entry which is preliminary data.</text>
</comment>
<comment type="subunit">
    <text evidence="5">Heterotrimer of A, B and C subunits.</text>
</comment>
<feature type="active site" description="Charge relay system" evidence="5">
    <location>
        <position position="154"/>
    </location>
</feature>
<dbReference type="PATRIC" id="fig|1618487.3.peg.766"/>
<keyword evidence="7" id="KW-0808">Transferase</keyword>
<dbReference type="Proteomes" id="UP000034371">
    <property type="component" value="Unassembled WGS sequence"/>
</dbReference>
<dbReference type="GO" id="GO:0016740">
    <property type="term" value="F:transferase activity"/>
    <property type="evidence" value="ECO:0007669"/>
    <property type="project" value="UniProtKB-KW"/>
</dbReference>
<dbReference type="PANTHER" id="PTHR11895:SF151">
    <property type="entry name" value="GLUTAMYL-TRNA(GLN) AMIDOTRANSFERASE SUBUNIT A"/>
    <property type="match status" value="1"/>
</dbReference>
<dbReference type="NCBIfam" id="TIGR00132">
    <property type="entry name" value="gatA"/>
    <property type="match status" value="1"/>
</dbReference>
<sequence length="485" mass="53176">MNLKELTIKQAHEFLENREVSSVELTKEFLKDIREKDEDIHAFLSLAEEEAIEQAKKVDERIAKGELVEILAGIPAAIKDNILIRGAKATAASKILENYIAPYDATVIKKLKEEEAVFIGKTNMDEFAMGSSTENSGFGPTKNPVDLKRVPGGSSGGSAAAVKAGFCVYALGSDTGGSIRQPASFCGVVGFKPTYGAVSRHGLIAMASSLDQIGPITKNVEDAAQVFGAIRGKDELDSTSIAREWKDFARPLDIEELKIGVPREYFTHGLDKDIEKNIRAVIAKLEKEGAKIEEISLPYSEWALAAYYIIMPAEVSANLARFDGIKYGFSEIKNSKLKIQNLQDVYLKSRGEGFGDEVRRRIMLGTYILSAGYYDAYYKRAQKVRRLIKDEFDNIFKSVDVVLTPTTPSTAFKFGEKTSDPLSMYLADIYTVSVNLAGAPAISLPCGEANGLPVGLQLIGKNFEDIKLLQIAKVVEIVIKEKAYA</sequence>
<dbReference type="InterPro" id="IPR023631">
    <property type="entry name" value="Amidase_dom"/>
</dbReference>
<dbReference type="InterPro" id="IPR000120">
    <property type="entry name" value="Amidase"/>
</dbReference>
<keyword evidence="3 5" id="KW-0067">ATP-binding</keyword>
<dbReference type="GO" id="GO:0050567">
    <property type="term" value="F:glutaminyl-tRNA synthase (glutamine-hydrolyzing) activity"/>
    <property type="evidence" value="ECO:0007669"/>
    <property type="project" value="UniProtKB-UniRule"/>
</dbReference>
<reference evidence="7 8" key="1">
    <citation type="journal article" date="2015" name="Nature">
        <title>rRNA introns, odd ribosomes, and small enigmatic genomes across a large radiation of phyla.</title>
        <authorList>
            <person name="Brown C.T."/>
            <person name="Hug L.A."/>
            <person name="Thomas B.C."/>
            <person name="Sharon I."/>
            <person name="Castelle C.J."/>
            <person name="Singh A."/>
            <person name="Wilkins M.J."/>
            <person name="Williams K.H."/>
            <person name="Banfield J.F."/>
        </authorList>
    </citation>
    <scope>NUCLEOTIDE SEQUENCE [LARGE SCALE GENOMIC DNA]</scope>
</reference>
<keyword evidence="4 5" id="KW-0648">Protein biosynthesis</keyword>
<comment type="function">
    <text evidence="5">Allows the formation of correctly charged Gln-tRNA(Gln) through the transamidation of misacylated Glu-tRNA(Gln) in organisms which lack glutaminyl-tRNA synthetase. The reaction takes place in the presence of glutamine and ATP through an activated gamma-phospho-Glu-tRNA(Gln).</text>
</comment>
<keyword evidence="1 5" id="KW-0436">Ligase</keyword>
<dbReference type="PANTHER" id="PTHR11895">
    <property type="entry name" value="TRANSAMIDASE"/>
    <property type="match status" value="1"/>
</dbReference>
<evidence type="ECO:0000256" key="3">
    <source>
        <dbReference type="ARBA" id="ARBA00022840"/>
    </source>
</evidence>
<evidence type="ECO:0000259" key="6">
    <source>
        <dbReference type="Pfam" id="PF01425"/>
    </source>
</evidence>
<comment type="similarity">
    <text evidence="5">Belongs to the amidase family. GatA subfamily.</text>
</comment>
<dbReference type="GO" id="GO:0005524">
    <property type="term" value="F:ATP binding"/>
    <property type="evidence" value="ECO:0007669"/>
    <property type="project" value="UniProtKB-KW"/>
</dbReference>
<evidence type="ECO:0000256" key="4">
    <source>
        <dbReference type="ARBA" id="ARBA00022917"/>
    </source>
</evidence>
<dbReference type="Pfam" id="PF01425">
    <property type="entry name" value="Amidase"/>
    <property type="match status" value="1"/>
</dbReference>
<dbReference type="SUPFAM" id="SSF75304">
    <property type="entry name" value="Amidase signature (AS) enzymes"/>
    <property type="match status" value="1"/>
</dbReference>
<dbReference type="Gene3D" id="3.90.1300.10">
    <property type="entry name" value="Amidase signature (AS) domain"/>
    <property type="match status" value="1"/>
</dbReference>
<evidence type="ECO:0000313" key="7">
    <source>
        <dbReference type="EMBL" id="KKS20541.1"/>
    </source>
</evidence>
<comment type="catalytic activity">
    <reaction evidence="5">
        <text>L-glutamyl-tRNA(Gln) + L-glutamine + ATP + H2O = L-glutaminyl-tRNA(Gln) + L-glutamate + ADP + phosphate + H(+)</text>
        <dbReference type="Rhea" id="RHEA:17521"/>
        <dbReference type="Rhea" id="RHEA-COMP:9681"/>
        <dbReference type="Rhea" id="RHEA-COMP:9684"/>
        <dbReference type="ChEBI" id="CHEBI:15377"/>
        <dbReference type="ChEBI" id="CHEBI:15378"/>
        <dbReference type="ChEBI" id="CHEBI:29985"/>
        <dbReference type="ChEBI" id="CHEBI:30616"/>
        <dbReference type="ChEBI" id="CHEBI:43474"/>
        <dbReference type="ChEBI" id="CHEBI:58359"/>
        <dbReference type="ChEBI" id="CHEBI:78520"/>
        <dbReference type="ChEBI" id="CHEBI:78521"/>
        <dbReference type="ChEBI" id="CHEBI:456216"/>
        <dbReference type="EC" id="6.3.5.7"/>
    </reaction>
</comment>
<evidence type="ECO:0000313" key="8">
    <source>
        <dbReference type="Proteomes" id="UP000034371"/>
    </source>
</evidence>
<evidence type="ECO:0000256" key="5">
    <source>
        <dbReference type="HAMAP-Rule" id="MF_00120"/>
    </source>
</evidence>
<dbReference type="InterPro" id="IPR036928">
    <property type="entry name" value="AS_sf"/>
</dbReference>
<proteinExistence type="inferred from homology"/>
<organism evidence="7 8">
    <name type="scientific">Candidatus Roizmanbacteria bacterium GW2011_GWC2_41_7</name>
    <dbReference type="NCBI Taxonomy" id="1618487"/>
    <lineage>
        <taxon>Bacteria</taxon>
        <taxon>Candidatus Roizmaniibacteriota</taxon>
    </lineage>
</organism>
<dbReference type="InterPro" id="IPR004412">
    <property type="entry name" value="GatA"/>
</dbReference>
<evidence type="ECO:0000256" key="2">
    <source>
        <dbReference type="ARBA" id="ARBA00022741"/>
    </source>
</evidence>